<dbReference type="Pfam" id="PF08615">
    <property type="entry name" value="RNase_H2_suC"/>
    <property type="match status" value="1"/>
</dbReference>
<proteinExistence type="predicted"/>
<accession>A0A2T8KU33</accession>
<gene>
    <name evidence="2" type="ORF">PAHAL_1G050300</name>
</gene>
<dbReference type="EMBL" id="CM008046">
    <property type="protein sequence ID" value="PVH65676.1"/>
    <property type="molecule type" value="Genomic_DNA"/>
</dbReference>
<dbReference type="Gene3D" id="2.40.128.680">
    <property type="match status" value="1"/>
</dbReference>
<feature type="compositionally biased region" description="Polar residues" evidence="1">
    <location>
        <begin position="29"/>
        <end position="42"/>
    </location>
</feature>
<dbReference type="PANTHER" id="PTHR47204:SF1">
    <property type="entry name" value="RIBONUCLEASE H2 SUBUNIT C"/>
    <property type="match status" value="1"/>
</dbReference>
<dbReference type="AlphaFoldDB" id="A0A2T8KU33"/>
<dbReference type="CDD" id="cd09271">
    <property type="entry name" value="RNase_H2-C"/>
    <property type="match status" value="1"/>
</dbReference>
<dbReference type="GO" id="GO:0006401">
    <property type="term" value="P:RNA catabolic process"/>
    <property type="evidence" value="ECO:0007669"/>
    <property type="project" value="InterPro"/>
</dbReference>
<protein>
    <submittedName>
        <fullName evidence="2">Uncharacterized protein</fullName>
    </submittedName>
</protein>
<dbReference type="InterPro" id="IPR013924">
    <property type="entry name" value="RNase_H2_suC"/>
</dbReference>
<feature type="region of interest" description="Disordered" evidence="1">
    <location>
        <begin position="29"/>
        <end position="55"/>
    </location>
</feature>
<evidence type="ECO:0000256" key="1">
    <source>
        <dbReference type="SAM" id="MobiDB-lite"/>
    </source>
</evidence>
<organism evidence="2">
    <name type="scientific">Panicum hallii</name>
    <dbReference type="NCBI Taxonomy" id="206008"/>
    <lineage>
        <taxon>Eukaryota</taxon>
        <taxon>Viridiplantae</taxon>
        <taxon>Streptophyta</taxon>
        <taxon>Embryophyta</taxon>
        <taxon>Tracheophyta</taxon>
        <taxon>Spermatophyta</taxon>
        <taxon>Magnoliopsida</taxon>
        <taxon>Liliopsida</taxon>
        <taxon>Poales</taxon>
        <taxon>Poaceae</taxon>
        <taxon>PACMAD clade</taxon>
        <taxon>Panicoideae</taxon>
        <taxon>Panicodae</taxon>
        <taxon>Paniceae</taxon>
        <taxon>Panicinae</taxon>
        <taxon>Panicum</taxon>
        <taxon>Panicum sect. Panicum</taxon>
    </lineage>
</organism>
<dbReference type="Gramene" id="PVH65676">
    <property type="protein sequence ID" value="PVH65676"/>
    <property type="gene ID" value="PAHAL_1G050300"/>
</dbReference>
<dbReference type="PANTHER" id="PTHR47204">
    <property type="entry name" value="OS02G0168900 PROTEIN"/>
    <property type="match status" value="1"/>
</dbReference>
<dbReference type="Proteomes" id="UP000243499">
    <property type="component" value="Chromosome 1"/>
</dbReference>
<dbReference type="GO" id="GO:0032299">
    <property type="term" value="C:ribonuclease H2 complex"/>
    <property type="evidence" value="ECO:0007669"/>
    <property type="project" value="InterPro"/>
</dbReference>
<sequence length="213" mass="23172">MTRTKKKRERKSLNNSLLGLRELLRAVDSQTPSSISSSARTRLNTEPKMEHATPPAAAAGGITATVDLSPAATDLGGAHLLPCGIRQNGGAPVSDYFKPRSTGVEVEGVRVEEAFFRGRKLQGATLALPDGYRGYVLEKKSRGKDAQNSEGEVSNFVSRAEFQNITYWNHDTTPSAEDSLPRCFHWLTVANAMHKPVTAEELANMSAMQNQDS</sequence>
<name>A0A2T8KU33_9POAL</name>
<reference evidence="2" key="1">
    <citation type="submission" date="2018-04" db="EMBL/GenBank/DDBJ databases">
        <title>WGS assembly of Panicum hallii.</title>
        <authorList>
            <person name="Lovell J."/>
            <person name="Jenkins J."/>
            <person name="Lowry D."/>
            <person name="Mamidi S."/>
            <person name="Sreedasyam A."/>
            <person name="Weng X."/>
            <person name="Barry K."/>
            <person name="Bonette J."/>
            <person name="Campitelli B."/>
            <person name="Daum C."/>
            <person name="Gordon S."/>
            <person name="Gould B."/>
            <person name="Lipzen A."/>
            <person name="Macqueen A."/>
            <person name="Palacio-Mejia J."/>
            <person name="Plott C."/>
            <person name="Shakirov E."/>
            <person name="Shu S."/>
            <person name="Yoshinaga Y."/>
            <person name="Zane M."/>
            <person name="Rokhsar D."/>
            <person name="Grimwood J."/>
            <person name="Schmutz J."/>
            <person name="Juenger T."/>
        </authorList>
    </citation>
    <scope>NUCLEOTIDE SEQUENCE [LARGE SCALE GENOMIC DNA]</scope>
    <source>
        <strain evidence="2">FIL2</strain>
    </source>
</reference>
<evidence type="ECO:0000313" key="2">
    <source>
        <dbReference type="EMBL" id="PVH65676.1"/>
    </source>
</evidence>